<dbReference type="Proteomes" id="UP000295600">
    <property type="component" value="Unassembled WGS sequence"/>
</dbReference>
<dbReference type="Pfam" id="PF20901">
    <property type="entry name" value="Sf6_terminase"/>
    <property type="match status" value="1"/>
</dbReference>
<sequence length="165" mass="18925">MARYNKEIVERICAFIREDSYTIEEICRNVNISKDTYYRWLSEKADFSDAVKKANDDFNASMVAEAKRSLVKLVKGYTVQEKKTVTADTGKKDENGKPIVKVKEHTVVDKHYQPNVAAVIFTLTNRDPENWKNKQNTELSGEVGIKSQLESMTDEELQKIIDGEE</sequence>
<reference evidence="1 2" key="1">
    <citation type="submission" date="2019-03" db="EMBL/GenBank/DDBJ databases">
        <title>Genomic Encyclopedia of Type Strains, Phase IV (KMG-IV): sequencing the most valuable type-strain genomes for metagenomic binning, comparative biology and taxonomic classification.</title>
        <authorList>
            <person name="Goeker M."/>
        </authorList>
    </citation>
    <scope>NUCLEOTIDE SEQUENCE [LARGE SCALE GENOMIC DNA]</scope>
    <source>
        <strain evidence="1 2">DSM 23917</strain>
    </source>
</reference>
<comment type="caution">
    <text evidence="1">The sequence shown here is derived from an EMBL/GenBank/DDBJ whole genome shotgun (WGS) entry which is preliminary data.</text>
</comment>
<evidence type="ECO:0000313" key="1">
    <source>
        <dbReference type="EMBL" id="TCO87687.1"/>
    </source>
</evidence>
<protein>
    <submittedName>
        <fullName evidence="1">Putative insertion element HTH domain-containing protein</fullName>
    </submittedName>
</protein>
<organism evidence="1 2">
    <name type="scientific">Prevotella heparinolytica</name>
    <dbReference type="NCBI Taxonomy" id="28113"/>
    <lineage>
        <taxon>Bacteria</taxon>
        <taxon>Pseudomonadati</taxon>
        <taxon>Bacteroidota</taxon>
        <taxon>Bacteroidia</taxon>
        <taxon>Bacteroidales</taxon>
        <taxon>Bacteroidaceae</taxon>
        <taxon>Bacteroides</taxon>
    </lineage>
</organism>
<dbReference type="AlphaFoldDB" id="A0A4R2LS94"/>
<dbReference type="EMBL" id="SLXB01000030">
    <property type="protein sequence ID" value="TCO87687.1"/>
    <property type="molecule type" value="Genomic_DNA"/>
</dbReference>
<proteinExistence type="predicted"/>
<gene>
    <name evidence="1" type="ORF">EV202_13038</name>
</gene>
<name>A0A4R2LS94_9BACE</name>
<dbReference type="Gene3D" id="1.10.10.60">
    <property type="entry name" value="Homeodomain-like"/>
    <property type="match status" value="1"/>
</dbReference>
<evidence type="ECO:0000313" key="2">
    <source>
        <dbReference type="Proteomes" id="UP000295600"/>
    </source>
</evidence>
<dbReference type="RefSeq" id="WP_131927378.1">
    <property type="nucleotide sequence ID" value="NZ_SLXB01000030.1"/>
</dbReference>
<dbReference type="InterPro" id="IPR048683">
    <property type="entry name" value="Sf6_terminase"/>
</dbReference>
<accession>A0A4R2LS94</accession>